<name>A0A412IYF4_9FIRM</name>
<sequence>MTYNLIITKRAEELLDDLIYQLINKYKCEDTAKRLLNHIGCINDRLIDNPYQFPLIRDRYLSMKGYRIAIIPKTKYILVFDIREDTVFVLGIFHQLENCWIKV</sequence>
<evidence type="ECO:0000313" key="2">
    <source>
        <dbReference type="EMBL" id="RGS45120.1"/>
    </source>
</evidence>
<dbReference type="InterPro" id="IPR035093">
    <property type="entry name" value="RelE/ParE_toxin_dom_sf"/>
</dbReference>
<evidence type="ECO:0000313" key="3">
    <source>
        <dbReference type="Proteomes" id="UP000285274"/>
    </source>
</evidence>
<dbReference type="Gene3D" id="3.30.2310.20">
    <property type="entry name" value="RelE-like"/>
    <property type="match status" value="1"/>
</dbReference>
<organism evidence="2 3">
    <name type="scientific">Holdemanella biformis</name>
    <dbReference type="NCBI Taxonomy" id="1735"/>
    <lineage>
        <taxon>Bacteria</taxon>
        <taxon>Bacillati</taxon>
        <taxon>Bacillota</taxon>
        <taxon>Erysipelotrichia</taxon>
        <taxon>Erysipelotrichales</taxon>
        <taxon>Erysipelotrichaceae</taxon>
        <taxon>Holdemanella</taxon>
    </lineage>
</organism>
<evidence type="ECO:0000256" key="1">
    <source>
        <dbReference type="ARBA" id="ARBA00022649"/>
    </source>
</evidence>
<accession>A0A412IYF4</accession>
<gene>
    <name evidence="2" type="ORF">DWX92_08880</name>
</gene>
<protein>
    <submittedName>
        <fullName evidence="2">Type II toxin-antitoxin system RelE/ParE family toxin</fullName>
    </submittedName>
</protein>
<dbReference type="AlphaFoldDB" id="A0A412IYF4"/>
<reference evidence="2 3" key="1">
    <citation type="submission" date="2018-08" db="EMBL/GenBank/DDBJ databases">
        <title>A genome reference for cultivated species of the human gut microbiota.</title>
        <authorList>
            <person name="Zou Y."/>
            <person name="Xue W."/>
            <person name="Luo G."/>
        </authorList>
    </citation>
    <scope>NUCLEOTIDE SEQUENCE [LARGE SCALE GENOMIC DNA]</scope>
    <source>
        <strain evidence="2 3">AF22-10AC</strain>
    </source>
</reference>
<keyword evidence="1" id="KW-1277">Toxin-antitoxin system</keyword>
<proteinExistence type="predicted"/>
<dbReference type="EMBL" id="QRVM01000044">
    <property type="protein sequence ID" value="RGS45120.1"/>
    <property type="molecule type" value="Genomic_DNA"/>
</dbReference>
<comment type="caution">
    <text evidence="2">The sequence shown here is derived from an EMBL/GenBank/DDBJ whole genome shotgun (WGS) entry which is preliminary data.</text>
</comment>
<dbReference type="RefSeq" id="WP_118320347.1">
    <property type="nucleotide sequence ID" value="NZ_CAUEVG010000026.1"/>
</dbReference>
<dbReference type="Proteomes" id="UP000285274">
    <property type="component" value="Unassembled WGS sequence"/>
</dbReference>
<dbReference type="Pfam" id="PF05016">
    <property type="entry name" value="ParE_toxin"/>
    <property type="match status" value="1"/>
</dbReference>
<dbReference type="InterPro" id="IPR007712">
    <property type="entry name" value="RelE/ParE_toxin"/>
</dbReference>